<dbReference type="EMBL" id="JABBNU010000007">
    <property type="protein sequence ID" value="NMM49182.1"/>
    <property type="molecule type" value="Genomic_DNA"/>
</dbReference>
<dbReference type="GO" id="GO:0051539">
    <property type="term" value="F:4 iron, 4 sulfur cluster binding"/>
    <property type="evidence" value="ECO:0007669"/>
    <property type="project" value="InterPro"/>
</dbReference>
<dbReference type="InterPro" id="IPR015928">
    <property type="entry name" value="Aconitase/3IPM_dehydase_swvl"/>
</dbReference>
<protein>
    <recommendedName>
        <fullName evidence="5">Aconitate hydratase A</fullName>
        <ecNumber evidence="4">4.2.1.3</ecNumber>
    </recommendedName>
    <alternativeName>
        <fullName evidence="13">Citrate hydro-lyase</fullName>
    </alternativeName>
    <alternativeName>
        <fullName evidence="15">Iron-responsive protein-like</fullName>
    </alternativeName>
    <alternativeName>
        <fullName evidence="14">RNA-binding protein</fullName>
    </alternativeName>
</protein>
<dbReference type="Proteomes" id="UP000559010">
    <property type="component" value="Unassembled WGS sequence"/>
</dbReference>
<evidence type="ECO:0000313" key="18">
    <source>
        <dbReference type="EMBL" id="NMM49182.1"/>
    </source>
</evidence>
<evidence type="ECO:0000313" key="19">
    <source>
        <dbReference type="Proteomes" id="UP000559010"/>
    </source>
</evidence>
<evidence type="ECO:0000256" key="14">
    <source>
        <dbReference type="ARBA" id="ARBA00031081"/>
    </source>
</evidence>
<dbReference type="PROSITE" id="PS01244">
    <property type="entry name" value="ACONITASE_2"/>
    <property type="match status" value="1"/>
</dbReference>
<dbReference type="CDD" id="cd01584">
    <property type="entry name" value="AcnA_Mitochondrial"/>
    <property type="match status" value="1"/>
</dbReference>
<dbReference type="RefSeq" id="WP_169681915.1">
    <property type="nucleotide sequence ID" value="NZ_JABBNU010000007.1"/>
</dbReference>
<dbReference type="InterPro" id="IPR015931">
    <property type="entry name" value="Acnase/IPM_dHydase_lsu_aba_1/3"/>
</dbReference>
<dbReference type="InterPro" id="IPR018136">
    <property type="entry name" value="Aconitase_4Fe-4S_BS"/>
</dbReference>
<evidence type="ECO:0000256" key="4">
    <source>
        <dbReference type="ARBA" id="ARBA00012926"/>
    </source>
</evidence>
<proteinExistence type="inferred from homology"/>
<keyword evidence="11 18" id="KW-0456">Lyase</keyword>
<dbReference type="PROSITE" id="PS00450">
    <property type="entry name" value="ACONITASE_1"/>
    <property type="match status" value="1"/>
</dbReference>
<keyword evidence="9" id="KW-0408">Iron</keyword>
<dbReference type="EC" id="4.2.1.3" evidence="4"/>
<dbReference type="AlphaFoldDB" id="A0A848J7W6"/>
<dbReference type="InterPro" id="IPR036008">
    <property type="entry name" value="Aconitase_4Fe-4S_dom"/>
</dbReference>
<comment type="catalytic activity">
    <reaction evidence="12">
        <text>citrate = D-threo-isocitrate</text>
        <dbReference type="Rhea" id="RHEA:10336"/>
        <dbReference type="ChEBI" id="CHEBI:15562"/>
        <dbReference type="ChEBI" id="CHEBI:16947"/>
        <dbReference type="EC" id="4.2.1.3"/>
    </reaction>
</comment>
<evidence type="ECO:0000256" key="6">
    <source>
        <dbReference type="ARBA" id="ARBA00022532"/>
    </source>
</evidence>
<comment type="pathway">
    <text evidence="2">Carbohydrate metabolism; tricarboxylic acid cycle; isocitrate from oxaloacetate: step 2/2.</text>
</comment>
<gene>
    <name evidence="18" type="ORF">HH304_12295</name>
</gene>
<dbReference type="InterPro" id="IPR000573">
    <property type="entry name" value="AconitaseA/IPMdHydase_ssu_swvl"/>
</dbReference>
<dbReference type="SUPFAM" id="SSF52016">
    <property type="entry name" value="LeuD/IlvD-like"/>
    <property type="match status" value="1"/>
</dbReference>
<feature type="domain" description="Aconitase A/isopropylmalate dehydratase small subunit swivel" evidence="17">
    <location>
        <begin position="556"/>
        <end position="685"/>
    </location>
</feature>
<keyword evidence="10" id="KW-0411">Iron-sulfur</keyword>
<dbReference type="PANTHER" id="PTHR43160:SF3">
    <property type="entry name" value="ACONITATE HYDRATASE, MITOCHONDRIAL"/>
    <property type="match status" value="1"/>
</dbReference>
<evidence type="ECO:0000256" key="8">
    <source>
        <dbReference type="ARBA" id="ARBA00022946"/>
    </source>
</evidence>
<evidence type="ECO:0000259" key="16">
    <source>
        <dbReference type="Pfam" id="PF00330"/>
    </source>
</evidence>
<dbReference type="NCBIfam" id="TIGR01340">
    <property type="entry name" value="aconitase_mito"/>
    <property type="match status" value="1"/>
</dbReference>
<evidence type="ECO:0000256" key="2">
    <source>
        <dbReference type="ARBA" id="ARBA00004717"/>
    </source>
</evidence>
<dbReference type="Pfam" id="PF00694">
    <property type="entry name" value="Aconitase_C"/>
    <property type="match status" value="1"/>
</dbReference>
<evidence type="ECO:0000256" key="7">
    <source>
        <dbReference type="ARBA" id="ARBA00022723"/>
    </source>
</evidence>
<feature type="domain" description="Aconitase/3-isopropylmalate dehydratase large subunit alpha/beta/alpha" evidence="16">
    <location>
        <begin position="34"/>
        <end position="477"/>
    </location>
</feature>
<dbReference type="FunFam" id="3.30.499.10:FF:000003">
    <property type="entry name" value="Aconitate hydratase, mitochondrial"/>
    <property type="match status" value="1"/>
</dbReference>
<dbReference type="InterPro" id="IPR006248">
    <property type="entry name" value="Aconitase_mito-like"/>
</dbReference>
<organism evidence="18 19">
    <name type="scientific">Marinigracilibium pacificum</name>
    <dbReference type="NCBI Taxonomy" id="2729599"/>
    <lineage>
        <taxon>Bacteria</taxon>
        <taxon>Pseudomonadati</taxon>
        <taxon>Bacteroidota</taxon>
        <taxon>Cytophagia</taxon>
        <taxon>Cytophagales</taxon>
        <taxon>Flammeovirgaceae</taxon>
        <taxon>Marinigracilibium</taxon>
    </lineage>
</organism>
<reference evidence="18 19" key="1">
    <citation type="submission" date="2020-04" db="EMBL/GenBank/DDBJ databases">
        <title>Flammeovirgaceae bacterium KN852 isolated from deep sea.</title>
        <authorList>
            <person name="Zhang D.-C."/>
        </authorList>
    </citation>
    <scope>NUCLEOTIDE SEQUENCE [LARGE SCALE GENOMIC DNA]</scope>
    <source>
        <strain evidence="18 19">KN852</strain>
    </source>
</reference>
<dbReference type="PANTHER" id="PTHR43160">
    <property type="entry name" value="ACONITATE HYDRATASE B"/>
    <property type="match status" value="1"/>
</dbReference>
<dbReference type="FunFam" id="3.30.499.10:FF:000004">
    <property type="entry name" value="Aconitate hydratase, mitochondrial"/>
    <property type="match status" value="1"/>
</dbReference>
<evidence type="ECO:0000256" key="13">
    <source>
        <dbReference type="ARBA" id="ARBA00029682"/>
    </source>
</evidence>
<dbReference type="Gene3D" id="3.40.1060.10">
    <property type="entry name" value="Aconitase, Domain 2"/>
    <property type="match status" value="1"/>
</dbReference>
<dbReference type="InterPro" id="IPR050926">
    <property type="entry name" value="Aconitase/IPM_isomerase"/>
</dbReference>
<comment type="cofactor">
    <cofactor evidence="1">
        <name>[4Fe-4S] cluster</name>
        <dbReference type="ChEBI" id="CHEBI:49883"/>
    </cofactor>
</comment>
<dbReference type="Gene3D" id="3.20.19.10">
    <property type="entry name" value="Aconitase, domain 4"/>
    <property type="match status" value="1"/>
</dbReference>
<dbReference type="GO" id="GO:0006099">
    <property type="term" value="P:tricarboxylic acid cycle"/>
    <property type="evidence" value="ECO:0007669"/>
    <property type="project" value="UniProtKB-UniPathway"/>
</dbReference>
<dbReference type="FunFam" id="3.20.19.10:FF:000002">
    <property type="entry name" value="Aconitate hydratase, mitochondrial"/>
    <property type="match status" value="1"/>
</dbReference>
<dbReference type="InterPro" id="IPR001030">
    <property type="entry name" value="Acoase/IPM_deHydtase_lsu_aba"/>
</dbReference>
<dbReference type="GO" id="GO:0005829">
    <property type="term" value="C:cytosol"/>
    <property type="evidence" value="ECO:0007669"/>
    <property type="project" value="TreeGrafter"/>
</dbReference>
<dbReference type="SUPFAM" id="SSF53732">
    <property type="entry name" value="Aconitase iron-sulfur domain"/>
    <property type="match status" value="1"/>
</dbReference>
<evidence type="ECO:0000256" key="15">
    <source>
        <dbReference type="ARBA" id="ARBA00031977"/>
    </source>
</evidence>
<evidence type="ECO:0000256" key="1">
    <source>
        <dbReference type="ARBA" id="ARBA00001966"/>
    </source>
</evidence>
<dbReference type="GO" id="GO:0046872">
    <property type="term" value="F:metal ion binding"/>
    <property type="evidence" value="ECO:0007669"/>
    <property type="project" value="UniProtKB-KW"/>
</dbReference>
<evidence type="ECO:0000256" key="9">
    <source>
        <dbReference type="ARBA" id="ARBA00023004"/>
    </source>
</evidence>
<dbReference type="GO" id="GO:0003994">
    <property type="term" value="F:aconitate hydratase activity"/>
    <property type="evidence" value="ECO:0007669"/>
    <property type="project" value="UniProtKB-EC"/>
</dbReference>
<comment type="similarity">
    <text evidence="3">Belongs to the aconitase/IPM isomerase family.</text>
</comment>
<sequence length="754" mass="82018">MAFDIEMIKAVYEAMPGKIDNARKLVNRPLTLTEKILYSHLHESQQLEVFERAKSYVDFAPDRVAMQDATAQMALLQFMQAGKKKVAVPSTVHCDHLIQAEIGADKDLEKAKSNNKEVYDFLSSVSNKYGIGFWKPGAGIIHQVVLENYAFPGGMMIGTDSHTVNAGGLGMVAVGVGGADAVDVMAGMPWELKFPKLIGVKLTGKLSGWTSAKDVILKVAGILTVKGGTGAIVEYFGEGAESLSCTGKGTICNMGAEIGATTSTFGYDKSMSDYLRSTERAEVAEMADKIKEHLTGDAEVYANPEQYFDQVIEINLSELEPHINGPFTPDRATPLSQFAKEVKENNWPEKLEVGLIGSCTNSSYEDITRAASVAESAQNQGLKAKAEFTITPGSELVRYTVERDGYLNTFEKMGGVVLANACGPCIGQWARHTDDPTRKNSIITSFNRNFAKRNDGNPNTHSFVASPEIVTAFAIAGDLTFNPMTDTLKNEAGEDVKLPEPKGIELPIKGFSVEDAGYQAPAEDGSGVEVIVSPDSDRLQLLSPFQPWDGKNITGMKLLIKAKGKCTTDHISMAGPWLKYRGHLDNISNNLLTGAVNFFNDETDTVKDQISGEYNGVPQVARHYKAEGIPSIVVGDHNYGEGSSREHAAMEPRHLGVRVVLVKSFARIHETNLKKQGMLGITFADESDYDKILEDDTIDIIDLESFAPGKPLTLKLTHADGSTDTIVTNHTYNEGQIEWFKAGSALNLIKKQNA</sequence>
<evidence type="ECO:0000256" key="10">
    <source>
        <dbReference type="ARBA" id="ARBA00023014"/>
    </source>
</evidence>
<dbReference type="NCBIfam" id="NF005558">
    <property type="entry name" value="PRK07229.1"/>
    <property type="match status" value="1"/>
</dbReference>
<accession>A0A848J7W6</accession>
<dbReference type="FunFam" id="3.40.1060.10:FF:000001">
    <property type="entry name" value="Aconitate hydratase, mitochondrial"/>
    <property type="match status" value="1"/>
</dbReference>
<comment type="caution">
    <text evidence="18">The sequence shown here is derived from an EMBL/GenBank/DDBJ whole genome shotgun (WGS) entry which is preliminary data.</text>
</comment>
<evidence type="ECO:0000256" key="3">
    <source>
        <dbReference type="ARBA" id="ARBA00007185"/>
    </source>
</evidence>
<evidence type="ECO:0000256" key="5">
    <source>
        <dbReference type="ARBA" id="ARBA00019378"/>
    </source>
</evidence>
<keyword evidence="8" id="KW-0809">Transit peptide</keyword>
<keyword evidence="7" id="KW-0479">Metal-binding</keyword>
<dbReference type="UniPathway" id="UPA00223">
    <property type="reaction ID" value="UER00718"/>
</dbReference>
<dbReference type="Gene3D" id="3.30.499.10">
    <property type="entry name" value="Aconitase, domain 3"/>
    <property type="match status" value="2"/>
</dbReference>
<evidence type="ECO:0000256" key="12">
    <source>
        <dbReference type="ARBA" id="ARBA00023501"/>
    </source>
</evidence>
<dbReference type="PRINTS" id="PR00415">
    <property type="entry name" value="ACONITASE"/>
</dbReference>
<evidence type="ECO:0000259" key="17">
    <source>
        <dbReference type="Pfam" id="PF00694"/>
    </source>
</evidence>
<dbReference type="Pfam" id="PF00330">
    <property type="entry name" value="Aconitase"/>
    <property type="match status" value="1"/>
</dbReference>
<keyword evidence="6" id="KW-0816">Tricarboxylic acid cycle</keyword>
<keyword evidence="19" id="KW-1185">Reference proteome</keyword>
<dbReference type="InterPro" id="IPR015932">
    <property type="entry name" value="Aconitase_dom2"/>
</dbReference>
<name>A0A848J7W6_9BACT</name>
<evidence type="ECO:0000256" key="11">
    <source>
        <dbReference type="ARBA" id="ARBA00023239"/>
    </source>
</evidence>